<keyword evidence="5" id="KW-1185">Reference proteome</keyword>
<keyword evidence="2" id="KW-0472">Membrane</keyword>
<feature type="domain" description="Polysaccharide biosynthesis protein CapD-like" evidence="3">
    <location>
        <begin position="299"/>
        <end position="584"/>
    </location>
</feature>
<dbReference type="SUPFAM" id="SSF51735">
    <property type="entry name" value="NAD(P)-binding Rossmann-fold domains"/>
    <property type="match status" value="1"/>
</dbReference>
<gene>
    <name evidence="4" type="ORF">V0U35_01415</name>
</gene>
<evidence type="ECO:0000313" key="4">
    <source>
        <dbReference type="EMBL" id="MEE2565322.1"/>
    </source>
</evidence>
<dbReference type="InterPro" id="IPR051203">
    <property type="entry name" value="Polysaccharide_Synthase-Rel"/>
</dbReference>
<evidence type="ECO:0000313" key="5">
    <source>
        <dbReference type="Proteomes" id="UP001310692"/>
    </source>
</evidence>
<protein>
    <submittedName>
        <fullName evidence="4">Polysaccharide biosynthesis protein</fullName>
    </submittedName>
</protein>
<keyword evidence="2" id="KW-0812">Transmembrane</keyword>
<feature type="transmembrane region" description="Helical" evidence="2">
    <location>
        <begin position="118"/>
        <end position="140"/>
    </location>
</feature>
<dbReference type="Proteomes" id="UP001310692">
    <property type="component" value="Unassembled WGS sequence"/>
</dbReference>
<comment type="caution">
    <text evidence="4">The sequence shown here is derived from an EMBL/GenBank/DDBJ whole genome shotgun (WGS) entry which is preliminary data.</text>
</comment>
<organism evidence="4 5">
    <name type="scientific">Hyphobacterium marinum</name>
    <dbReference type="NCBI Taxonomy" id="3116574"/>
    <lineage>
        <taxon>Bacteria</taxon>
        <taxon>Pseudomonadati</taxon>
        <taxon>Pseudomonadota</taxon>
        <taxon>Alphaproteobacteria</taxon>
        <taxon>Maricaulales</taxon>
        <taxon>Maricaulaceae</taxon>
        <taxon>Hyphobacterium</taxon>
    </lineage>
</organism>
<name>A0ABU7LVN1_9PROT</name>
<comment type="similarity">
    <text evidence="1">Belongs to the polysaccharide synthase family.</text>
</comment>
<proteinExistence type="inferred from homology"/>
<dbReference type="Pfam" id="PF02719">
    <property type="entry name" value="Polysacc_synt_2"/>
    <property type="match status" value="1"/>
</dbReference>
<evidence type="ECO:0000256" key="2">
    <source>
        <dbReference type="SAM" id="Phobius"/>
    </source>
</evidence>
<accession>A0ABU7LVN1</accession>
<dbReference type="CDD" id="cd05237">
    <property type="entry name" value="UDP_invert_4-6DH_SDR_e"/>
    <property type="match status" value="1"/>
</dbReference>
<dbReference type="InterPro" id="IPR003869">
    <property type="entry name" value="Polysac_CapD-like"/>
</dbReference>
<dbReference type="Gene3D" id="3.40.50.720">
    <property type="entry name" value="NAD(P)-binding Rossmann-like Domain"/>
    <property type="match status" value="2"/>
</dbReference>
<feature type="transmembrane region" description="Helical" evidence="2">
    <location>
        <begin position="52"/>
        <end position="75"/>
    </location>
</feature>
<reference evidence="4 5" key="1">
    <citation type="submission" date="2024-01" db="EMBL/GenBank/DDBJ databases">
        <title>Hyphobacterium bacterium isolated from marine sediment.</title>
        <authorList>
            <person name="Zhao S."/>
        </authorList>
    </citation>
    <scope>NUCLEOTIDE SEQUENCE [LARGE SCALE GENOMIC DNA]</scope>
    <source>
        <strain evidence="4 5">Y60-23</strain>
    </source>
</reference>
<dbReference type="PANTHER" id="PTHR43318">
    <property type="entry name" value="UDP-N-ACETYLGLUCOSAMINE 4,6-DEHYDRATASE"/>
    <property type="match status" value="1"/>
</dbReference>
<evidence type="ECO:0000256" key="1">
    <source>
        <dbReference type="ARBA" id="ARBA00007430"/>
    </source>
</evidence>
<keyword evidence="2" id="KW-1133">Transmembrane helix</keyword>
<evidence type="ECO:0000259" key="3">
    <source>
        <dbReference type="Pfam" id="PF02719"/>
    </source>
</evidence>
<feature type="transmembrane region" description="Helical" evidence="2">
    <location>
        <begin position="87"/>
        <end position="106"/>
    </location>
</feature>
<sequence length="632" mass="67423">MSTPARPWQRLRPRALAMMAASYVYDVLAGAASMGVAVHVRYILEQKPAPDFITLKAAAIFAFACAVVFPLMGLHRGVWRYTALNDVIRMIQAVILANLVFLPLIFFLNRGDDLPRTAIFLVVPILSVLMIMPRLGAVFLRTGALANVFRFEDRAKEPAILIGGEAALDTALSDVERRNGSAPFRIKALIETGGGHAGRAIHGTPVAGGLPDLLRTVRRIERAERAKPRLVLADARPDPDLLRQILQVAGAEGVKVSRSRPAGNAANAFSPIEAADLLNRPPRTGTSAFAESLIEGRTVLVTGAGGTIGSELVRHAARLKPARLVLYDSAEVSLYEIDMEMSRTEGAPSWRSVLGDIRDQRRLARLFDEEKPDIVLHAAALKHVPLMEENAAEVVMTNVEGTRRVIAAAKAAGVKVVALISTDKAVNPSSVMGAAKRAAELYVRCAAQDPGMPKLCVTRFGNVLGSAGSVVPLFERQIAAGQPVTITDPKATRFFMTVEEACGLVLDAAALAARPDAGNGALFVFDMGDPVPIPQLAAGLMRLRGKDPSAPGAIRYTGLRPGEKLHEALVYDFERMADTEAPGVLEVSGGLPDPAETLPRLDALVEAAREGSPEAVRAALAALIPEYAPPPA</sequence>
<dbReference type="InterPro" id="IPR036291">
    <property type="entry name" value="NAD(P)-bd_dom_sf"/>
</dbReference>
<dbReference type="PANTHER" id="PTHR43318:SF1">
    <property type="entry name" value="POLYSACCHARIDE BIOSYNTHESIS PROTEIN EPSC-RELATED"/>
    <property type="match status" value="1"/>
</dbReference>
<dbReference type="RefSeq" id="WP_330194860.1">
    <property type="nucleotide sequence ID" value="NZ_JAZDRO010000001.1"/>
</dbReference>
<dbReference type="EMBL" id="JAZDRO010000001">
    <property type="protein sequence ID" value="MEE2565322.1"/>
    <property type="molecule type" value="Genomic_DNA"/>
</dbReference>
<feature type="transmembrane region" description="Helical" evidence="2">
    <location>
        <begin position="20"/>
        <end position="40"/>
    </location>
</feature>